<dbReference type="InterPro" id="IPR001611">
    <property type="entry name" value="Leu-rich_rpt"/>
</dbReference>
<dbReference type="InterPro" id="IPR050216">
    <property type="entry name" value="LRR_domain-containing"/>
</dbReference>
<keyword evidence="3" id="KW-0547">Nucleotide-binding</keyword>
<dbReference type="PANTHER" id="PTHR48051:SF1">
    <property type="entry name" value="RAS SUPPRESSOR PROTEIN 1"/>
    <property type="match status" value="1"/>
</dbReference>
<sequence length="430" mass="45253">MDRDLTLAALRRGDLAGAREIRLPDGLSEFPQELFGLADTLKLLDLGRGTYSLPDDLGRLRVLKVLFCSGTPFTRLPPALGACEALSQVGFRGCGIAEVPGEALPPALRWLTLTDNRIAVLPDALGERPRLQKLMLSGNRLSRLPDGLAGAACLELIRIASNRFEQLPPWLAEMPALAWLSYSGNPAEPRGAVSDPARVPWSALTVGPLLGEGSSGRVHRTLWRGGTGDTEVALKLFKGAVGSDGLPEREIEACLAAGDHPSLIGALGCLDGHPEGTPGLLLRLFPAGWPVLAAPPNLASCSRDVYDPALRFAPGAALRLATGIASAVTHLHRRGLMHGDLYGHNILWDGGDGAAVLGDFGAASSLPGGQAGRALARIETRAFGILLGEVLDRCDHRQQALRDLQSACTGPDPAARPGMAEVADILDTLA</sequence>
<dbReference type="Gene3D" id="1.10.510.10">
    <property type="entry name" value="Transferase(Phosphotransferase) domain 1"/>
    <property type="match status" value="1"/>
</dbReference>
<evidence type="ECO:0000256" key="1">
    <source>
        <dbReference type="ARBA" id="ARBA00022614"/>
    </source>
</evidence>
<feature type="domain" description="Protein kinase" evidence="4">
    <location>
        <begin position="204"/>
        <end position="430"/>
    </location>
</feature>
<protein>
    <recommendedName>
        <fullName evidence="4">Protein kinase domain-containing protein</fullName>
    </recommendedName>
</protein>
<dbReference type="PROSITE" id="PS50011">
    <property type="entry name" value="PROTEIN_KINASE_DOM"/>
    <property type="match status" value="1"/>
</dbReference>
<keyword evidence="1" id="KW-0433">Leucine-rich repeat</keyword>
<keyword evidence="3" id="KW-0067">ATP-binding</keyword>
<proteinExistence type="predicted"/>
<evidence type="ECO:0000256" key="2">
    <source>
        <dbReference type="ARBA" id="ARBA00022737"/>
    </source>
</evidence>
<keyword evidence="6" id="KW-1185">Reference proteome</keyword>
<dbReference type="Pfam" id="PF13855">
    <property type="entry name" value="LRR_8"/>
    <property type="match status" value="1"/>
</dbReference>
<feature type="binding site" evidence="3">
    <location>
        <position position="235"/>
    </location>
    <ligand>
        <name>ATP</name>
        <dbReference type="ChEBI" id="CHEBI:30616"/>
    </ligand>
</feature>
<dbReference type="SUPFAM" id="SSF52058">
    <property type="entry name" value="L domain-like"/>
    <property type="match status" value="1"/>
</dbReference>
<dbReference type="PROSITE" id="PS00107">
    <property type="entry name" value="PROTEIN_KINASE_ATP"/>
    <property type="match status" value="1"/>
</dbReference>
<dbReference type="EMBL" id="JAUSVV010000002">
    <property type="protein sequence ID" value="MDQ0442103.1"/>
    <property type="molecule type" value="Genomic_DNA"/>
</dbReference>
<dbReference type="InterPro" id="IPR000719">
    <property type="entry name" value="Prot_kinase_dom"/>
</dbReference>
<dbReference type="Gene3D" id="3.80.10.10">
    <property type="entry name" value="Ribonuclease Inhibitor"/>
    <property type="match status" value="1"/>
</dbReference>
<dbReference type="InterPro" id="IPR011009">
    <property type="entry name" value="Kinase-like_dom_sf"/>
</dbReference>
<name>A0ABU0HIE2_9HYPH</name>
<evidence type="ECO:0000256" key="3">
    <source>
        <dbReference type="PROSITE-ProRule" id="PRU10141"/>
    </source>
</evidence>
<evidence type="ECO:0000313" key="6">
    <source>
        <dbReference type="Proteomes" id="UP001236369"/>
    </source>
</evidence>
<dbReference type="Pfam" id="PF00069">
    <property type="entry name" value="Pkinase"/>
    <property type="match status" value="1"/>
</dbReference>
<dbReference type="SMART" id="SM00369">
    <property type="entry name" value="LRR_TYP"/>
    <property type="match status" value="3"/>
</dbReference>
<dbReference type="Gene3D" id="3.30.200.20">
    <property type="entry name" value="Phosphorylase Kinase, domain 1"/>
    <property type="match status" value="1"/>
</dbReference>
<dbReference type="PANTHER" id="PTHR48051">
    <property type="match status" value="1"/>
</dbReference>
<dbReference type="Proteomes" id="UP001236369">
    <property type="component" value="Unassembled WGS sequence"/>
</dbReference>
<organism evidence="5 6">
    <name type="scientific">Methylobacterium persicinum</name>
    <dbReference type="NCBI Taxonomy" id="374426"/>
    <lineage>
        <taxon>Bacteria</taxon>
        <taxon>Pseudomonadati</taxon>
        <taxon>Pseudomonadota</taxon>
        <taxon>Alphaproteobacteria</taxon>
        <taxon>Hyphomicrobiales</taxon>
        <taxon>Methylobacteriaceae</taxon>
        <taxon>Methylobacterium</taxon>
    </lineage>
</organism>
<evidence type="ECO:0000259" key="4">
    <source>
        <dbReference type="PROSITE" id="PS50011"/>
    </source>
</evidence>
<dbReference type="SUPFAM" id="SSF56112">
    <property type="entry name" value="Protein kinase-like (PK-like)"/>
    <property type="match status" value="1"/>
</dbReference>
<comment type="caution">
    <text evidence="5">The sequence shown here is derived from an EMBL/GenBank/DDBJ whole genome shotgun (WGS) entry which is preliminary data.</text>
</comment>
<dbReference type="InterPro" id="IPR017441">
    <property type="entry name" value="Protein_kinase_ATP_BS"/>
</dbReference>
<gene>
    <name evidence="5" type="ORF">QO016_001586</name>
</gene>
<dbReference type="InterPro" id="IPR032675">
    <property type="entry name" value="LRR_dom_sf"/>
</dbReference>
<keyword evidence="2" id="KW-0677">Repeat</keyword>
<accession>A0ABU0HIE2</accession>
<evidence type="ECO:0000313" key="5">
    <source>
        <dbReference type="EMBL" id="MDQ0442103.1"/>
    </source>
</evidence>
<dbReference type="InterPro" id="IPR003591">
    <property type="entry name" value="Leu-rich_rpt_typical-subtyp"/>
</dbReference>
<reference evidence="5 6" key="1">
    <citation type="submission" date="2023-07" db="EMBL/GenBank/DDBJ databases">
        <title>Genomic Encyclopedia of Type Strains, Phase IV (KMG-IV): sequencing the most valuable type-strain genomes for metagenomic binning, comparative biology and taxonomic classification.</title>
        <authorList>
            <person name="Goeker M."/>
        </authorList>
    </citation>
    <scope>NUCLEOTIDE SEQUENCE [LARGE SCALE GENOMIC DNA]</scope>
    <source>
        <strain evidence="5 6">DSM 19562</strain>
    </source>
</reference>
<dbReference type="RefSeq" id="WP_238249628.1">
    <property type="nucleotide sequence ID" value="NZ_BPQX01000033.1"/>
</dbReference>